<organism evidence="3 4">
    <name type="scientific">Rhodococcus erythropolis</name>
    <name type="common">Arthrobacter picolinophilus</name>
    <dbReference type="NCBI Taxonomy" id="1833"/>
    <lineage>
        <taxon>Bacteria</taxon>
        <taxon>Bacillati</taxon>
        <taxon>Actinomycetota</taxon>
        <taxon>Actinomycetes</taxon>
        <taxon>Mycobacteriales</taxon>
        <taxon>Nocardiaceae</taxon>
        <taxon>Rhodococcus</taxon>
        <taxon>Rhodococcus erythropolis group</taxon>
    </lineage>
</organism>
<dbReference type="RefSeq" id="WP_308371469.1">
    <property type="nucleotide sequence ID" value="NZ_CP124545.1"/>
</dbReference>
<keyword evidence="1" id="KW-0472">Membrane</keyword>
<proteinExistence type="predicted"/>
<feature type="transmembrane region" description="Helical" evidence="1">
    <location>
        <begin position="12"/>
        <end position="34"/>
    </location>
</feature>
<name>A0AAX4A058_RHOER</name>
<dbReference type="Proteomes" id="UP001230933">
    <property type="component" value="Chromosome"/>
</dbReference>
<dbReference type="EMBL" id="CP133191">
    <property type="protein sequence ID" value="WMN03185.1"/>
    <property type="molecule type" value="Genomic_DNA"/>
</dbReference>
<sequence length="69" mass="6841">MTNPIQTGGGPSVGFMAVIALVAACVTIYFALLAGSVPTVVRVLITVIALAISGGALGNTVISLVRRSA</sequence>
<dbReference type="Proteomes" id="UP001230933">
    <property type="component" value="Plasmid pMGMM8_1"/>
</dbReference>
<keyword evidence="3" id="KW-0614">Plasmid</keyword>
<evidence type="ECO:0000313" key="2">
    <source>
        <dbReference type="EMBL" id="WMN01899.1"/>
    </source>
</evidence>
<gene>
    <name evidence="2" type="ORF">QIE55_31865</name>
    <name evidence="3" type="ORF">QIE55_32810</name>
</gene>
<dbReference type="EMBL" id="CP124545">
    <property type="protein sequence ID" value="WMN01899.1"/>
    <property type="molecule type" value="Genomic_DNA"/>
</dbReference>
<geneLocation type="plasmid" evidence="3 4">
    <name>pMGMM8_1</name>
</geneLocation>
<evidence type="ECO:0000313" key="4">
    <source>
        <dbReference type="Proteomes" id="UP001230933"/>
    </source>
</evidence>
<evidence type="ECO:0000256" key="1">
    <source>
        <dbReference type="SAM" id="Phobius"/>
    </source>
</evidence>
<accession>A0AAX4A058</accession>
<feature type="transmembrane region" description="Helical" evidence="1">
    <location>
        <begin position="40"/>
        <end position="65"/>
    </location>
</feature>
<dbReference type="AlphaFoldDB" id="A0AAX4A058"/>
<reference evidence="3" key="1">
    <citation type="submission" date="2023-08" db="EMBL/GenBank/DDBJ databases">
        <title>Isolation and Characterization of Rhodococcus erythropolis MGMM8.</title>
        <authorList>
            <person name="Diabankana R.G.C."/>
            <person name="Afordoanyi D.M."/>
            <person name="Validov S.Z."/>
        </authorList>
    </citation>
    <scope>NUCLEOTIDE SEQUENCE</scope>
    <source>
        <strain evidence="3">MGMM8</strain>
        <plasmid evidence="3">pMGMM8_1</plasmid>
    </source>
</reference>
<protein>
    <submittedName>
        <fullName evidence="3">Uncharacterized protein</fullName>
    </submittedName>
</protein>
<keyword evidence="1" id="KW-0812">Transmembrane</keyword>
<keyword evidence="1" id="KW-1133">Transmembrane helix</keyword>
<evidence type="ECO:0000313" key="3">
    <source>
        <dbReference type="EMBL" id="WMN03185.1"/>
    </source>
</evidence>